<name>A0A3B0XYS3_9ZZZZ</name>
<dbReference type="NCBIfam" id="TIGR00149">
    <property type="entry name" value="TIGR00149_YjbQ"/>
    <property type="match status" value="1"/>
</dbReference>
<proteinExistence type="inferred from homology"/>
<dbReference type="Pfam" id="PF01894">
    <property type="entry name" value="YjbQ"/>
    <property type="match status" value="1"/>
</dbReference>
<dbReference type="PANTHER" id="PTHR30615:SF8">
    <property type="entry name" value="UPF0047 PROTEIN C4A8.02C"/>
    <property type="match status" value="1"/>
</dbReference>
<dbReference type="PANTHER" id="PTHR30615">
    <property type="entry name" value="UNCHARACTERIZED PROTEIN YJBQ-RELATED"/>
    <property type="match status" value="1"/>
</dbReference>
<dbReference type="InterPro" id="IPR035917">
    <property type="entry name" value="YjbQ-like_sf"/>
</dbReference>
<sequence>MWLQEEFKLSAKKRGFHIITHEVIRSLPDLSSIETGLLHLFIKHTSASLSINENADPDVRHDLESHFNQFAPESAAYYRHNDEGSDVRVI</sequence>
<gene>
    <name evidence="2" type="ORF">MNBD_GAMMA09-3719</name>
</gene>
<dbReference type="Gene3D" id="2.60.120.460">
    <property type="entry name" value="YjbQ-like"/>
    <property type="match status" value="1"/>
</dbReference>
<accession>A0A3B0XYS3</accession>
<dbReference type="SUPFAM" id="SSF111038">
    <property type="entry name" value="YjbQ-like"/>
    <property type="match status" value="1"/>
</dbReference>
<dbReference type="InterPro" id="IPR001602">
    <property type="entry name" value="UPF0047_YjbQ-like"/>
</dbReference>
<organism evidence="2">
    <name type="scientific">hydrothermal vent metagenome</name>
    <dbReference type="NCBI Taxonomy" id="652676"/>
    <lineage>
        <taxon>unclassified sequences</taxon>
        <taxon>metagenomes</taxon>
        <taxon>ecological metagenomes</taxon>
    </lineage>
</organism>
<comment type="similarity">
    <text evidence="1">Belongs to the UPF0047 family.</text>
</comment>
<dbReference type="EMBL" id="UOFI01000150">
    <property type="protein sequence ID" value="VAW69283.1"/>
    <property type="molecule type" value="Genomic_DNA"/>
</dbReference>
<evidence type="ECO:0000256" key="1">
    <source>
        <dbReference type="ARBA" id="ARBA00005534"/>
    </source>
</evidence>
<dbReference type="AlphaFoldDB" id="A0A3B0XYS3"/>
<protein>
    <submittedName>
        <fullName evidence="2">UPF0047 protein YjbQ</fullName>
    </submittedName>
</protein>
<reference evidence="2" key="1">
    <citation type="submission" date="2018-06" db="EMBL/GenBank/DDBJ databases">
        <authorList>
            <person name="Zhirakovskaya E."/>
        </authorList>
    </citation>
    <scope>NUCLEOTIDE SEQUENCE</scope>
</reference>
<evidence type="ECO:0000313" key="2">
    <source>
        <dbReference type="EMBL" id="VAW69283.1"/>
    </source>
</evidence>